<dbReference type="PIRSF" id="PIRSF037226">
    <property type="entry name" value="Amidohydrolase_ACY1L2_prd"/>
    <property type="match status" value="1"/>
</dbReference>
<evidence type="ECO:0000259" key="2">
    <source>
        <dbReference type="Pfam" id="PF07687"/>
    </source>
</evidence>
<accession>A0A679IJL1</accession>
<dbReference type="PANTHER" id="PTHR30575">
    <property type="entry name" value="PEPTIDASE M20"/>
    <property type="match status" value="1"/>
</dbReference>
<dbReference type="InterPro" id="IPR017144">
    <property type="entry name" value="Xaa-Arg_dipeptidase"/>
</dbReference>
<dbReference type="Pfam" id="PF01546">
    <property type="entry name" value="Peptidase_M20"/>
    <property type="match status" value="1"/>
</dbReference>
<dbReference type="InterPro" id="IPR017439">
    <property type="entry name" value="Amidohydrolase"/>
</dbReference>
<dbReference type="SUPFAM" id="SSF53187">
    <property type="entry name" value="Zn-dependent exopeptidases"/>
    <property type="match status" value="1"/>
</dbReference>
<dbReference type="Gene3D" id="3.40.630.10">
    <property type="entry name" value="Zn peptidases"/>
    <property type="match status" value="1"/>
</dbReference>
<dbReference type="Proteomes" id="UP000502998">
    <property type="component" value="Chromosome"/>
</dbReference>
<dbReference type="GO" id="GO:0005737">
    <property type="term" value="C:cytoplasm"/>
    <property type="evidence" value="ECO:0007669"/>
    <property type="project" value="TreeGrafter"/>
</dbReference>
<protein>
    <recommendedName>
        <fullName evidence="1">Peptidase M20 domain-containing protein 2</fullName>
    </recommendedName>
</protein>
<dbReference type="AlphaFoldDB" id="A0A679IJL1"/>
<dbReference type="KEGG" id="esg:EsVE80_02840"/>
<dbReference type="InterPro" id="IPR011650">
    <property type="entry name" value="Peptidase_M20_dimer"/>
</dbReference>
<dbReference type="NCBIfam" id="TIGR01891">
    <property type="entry name" value="amidohydrolases"/>
    <property type="match status" value="1"/>
</dbReference>
<comment type="similarity">
    <text evidence="1">Belongs to the peptidase M20A family.</text>
</comment>
<dbReference type="Gene3D" id="3.30.70.360">
    <property type="match status" value="1"/>
</dbReference>
<sequence>MDQLQKLFLEKIFLNEQTAYDLNDDLAAHPEISGQEFRSVKKIIEILKAKEIAVTENIANLPTAFIGHVIQGEKNQPKIGILMEYDALPDIGHACGHCASGSLSLLAALTLKEMASEISASIDLIGTPNEEATGDKITMANAGVFDDYAFVMMIHMNSDQTWPACRFLALSEIKATFTGQTAHAAAAPWQGKNALNAAMLACHAIDMARQQMKDGSRVSYILPQGGTASNVIVDKAELIINMRHANKYDLAQNFTKVINCLKGAAQATETSVTYEKTGEDFDDMNLNAPGIAAIDEIMTAIELPHCDEPKGNATGSSDIGNVSYICPAFHPMIAISDHWFSLHTKEVAAIMQTPEKIHPVILAGAKVIGLFIIKTLSDQKLMEAIQMAFKNSLKNKA</sequence>
<organism evidence="3 4">
    <name type="scientific">Enterococcus saigonensis</name>
    <dbReference type="NCBI Taxonomy" id="1805431"/>
    <lineage>
        <taxon>Bacteria</taxon>
        <taxon>Bacillati</taxon>
        <taxon>Bacillota</taxon>
        <taxon>Bacilli</taxon>
        <taxon>Lactobacillales</taxon>
        <taxon>Enterococcaceae</taxon>
        <taxon>Enterococcus</taxon>
    </lineage>
</organism>
<evidence type="ECO:0000313" key="4">
    <source>
        <dbReference type="Proteomes" id="UP000502998"/>
    </source>
</evidence>
<dbReference type="RefSeq" id="WP_173102145.1">
    <property type="nucleotide sequence ID" value="NZ_AP022822.1"/>
</dbReference>
<keyword evidence="4" id="KW-1185">Reference proteome</keyword>
<proteinExistence type="inferred from homology"/>
<dbReference type="InterPro" id="IPR036264">
    <property type="entry name" value="Bact_exopeptidase_dim_dom"/>
</dbReference>
<dbReference type="GO" id="GO:0016805">
    <property type="term" value="F:dipeptidase activity"/>
    <property type="evidence" value="ECO:0007669"/>
    <property type="project" value="InterPro"/>
</dbReference>
<dbReference type="EMBL" id="AP022822">
    <property type="protein sequence ID" value="BCA84761.1"/>
    <property type="molecule type" value="Genomic_DNA"/>
</dbReference>
<evidence type="ECO:0000313" key="3">
    <source>
        <dbReference type="EMBL" id="BCA84761.1"/>
    </source>
</evidence>
<evidence type="ECO:0000256" key="1">
    <source>
        <dbReference type="PIRNR" id="PIRNR037226"/>
    </source>
</evidence>
<reference evidence="3 4" key="1">
    <citation type="submission" date="2020-02" db="EMBL/GenBank/DDBJ databases">
        <title>Characterization of vanA genotype vancomycin-resistant Enterococcus saigonensis VE80.</title>
        <authorList>
            <person name="Harada T."/>
            <person name="Motooka D."/>
            <person name="Nakamura S."/>
            <person name="Yamamoto Y."/>
            <person name="Kawahara R."/>
            <person name="Kawatsu K."/>
        </authorList>
    </citation>
    <scope>NUCLEOTIDE SEQUENCE [LARGE SCALE GENOMIC DNA]</scope>
    <source>
        <strain evidence="3 4">VE80</strain>
    </source>
</reference>
<dbReference type="FunFam" id="3.30.70.360:FF:000004">
    <property type="entry name" value="Peptidase M20 domain-containing protein 2"/>
    <property type="match status" value="1"/>
</dbReference>
<name>A0A679IJL1_9ENTE</name>
<dbReference type="InterPro" id="IPR052030">
    <property type="entry name" value="Peptidase_M20/M20A_hydrolases"/>
</dbReference>
<gene>
    <name evidence="3" type="ORF">EsVE80_02840</name>
</gene>
<feature type="domain" description="Peptidase M20 dimerisation" evidence="2">
    <location>
        <begin position="173"/>
        <end position="264"/>
    </location>
</feature>
<dbReference type="GO" id="GO:0071713">
    <property type="term" value="F:para-aminobenzoyl-glutamate hydrolase activity"/>
    <property type="evidence" value="ECO:0007669"/>
    <property type="project" value="TreeGrafter"/>
</dbReference>
<dbReference type="GO" id="GO:0046657">
    <property type="term" value="P:folic acid catabolic process"/>
    <property type="evidence" value="ECO:0007669"/>
    <property type="project" value="TreeGrafter"/>
</dbReference>
<dbReference type="InterPro" id="IPR002933">
    <property type="entry name" value="Peptidase_M20"/>
</dbReference>
<dbReference type="PANTHER" id="PTHR30575:SF0">
    <property type="entry name" value="XAA-ARG DIPEPTIDASE"/>
    <property type="match status" value="1"/>
</dbReference>
<dbReference type="SUPFAM" id="SSF55031">
    <property type="entry name" value="Bacterial exopeptidase dimerisation domain"/>
    <property type="match status" value="1"/>
</dbReference>
<dbReference type="Pfam" id="PF07687">
    <property type="entry name" value="M20_dimer"/>
    <property type="match status" value="1"/>
</dbReference>
<keyword evidence="3" id="KW-0378">Hydrolase</keyword>